<sequence>MVLAPPQGEKFHEMSSPTILEEISGLITSSENLFISLRNYRRYYVNLGNEVEKLIYEKERVQNKMEVSRRNGEAIYEDVFKWVRSVELLVDDAKKTFEGLSRKQIADVSLGCVLI</sequence>
<organism evidence="1 2">
    <name type="scientific">Pistacia atlantica</name>
    <dbReference type="NCBI Taxonomy" id="434234"/>
    <lineage>
        <taxon>Eukaryota</taxon>
        <taxon>Viridiplantae</taxon>
        <taxon>Streptophyta</taxon>
        <taxon>Embryophyta</taxon>
        <taxon>Tracheophyta</taxon>
        <taxon>Spermatophyta</taxon>
        <taxon>Magnoliopsida</taxon>
        <taxon>eudicotyledons</taxon>
        <taxon>Gunneridae</taxon>
        <taxon>Pentapetalae</taxon>
        <taxon>rosids</taxon>
        <taxon>malvids</taxon>
        <taxon>Sapindales</taxon>
        <taxon>Anacardiaceae</taxon>
        <taxon>Pistacia</taxon>
    </lineage>
</organism>
<gene>
    <name evidence="1" type="ORF">Patl1_26722</name>
</gene>
<dbReference type="EMBL" id="CM047903">
    <property type="protein sequence ID" value="KAJ0093354.1"/>
    <property type="molecule type" value="Genomic_DNA"/>
</dbReference>
<reference evidence="2" key="1">
    <citation type="journal article" date="2023" name="G3 (Bethesda)">
        <title>Genome assembly and association tests identify interacting loci associated with vigor, precocity, and sex in interspecific pistachio rootstocks.</title>
        <authorList>
            <person name="Palmer W."/>
            <person name="Jacygrad E."/>
            <person name="Sagayaradj S."/>
            <person name="Cavanaugh K."/>
            <person name="Han R."/>
            <person name="Bertier L."/>
            <person name="Beede B."/>
            <person name="Kafkas S."/>
            <person name="Golino D."/>
            <person name="Preece J."/>
            <person name="Michelmore R."/>
        </authorList>
    </citation>
    <scope>NUCLEOTIDE SEQUENCE [LARGE SCALE GENOMIC DNA]</scope>
</reference>
<dbReference type="Proteomes" id="UP001164250">
    <property type="component" value="Chromosome 7"/>
</dbReference>
<name>A0ACC1B347_9ROSI</name>
<accession>A0ACC1B347</accession>
<protein>
    <submittedName>
        <fullName evidence="1">Uncharacterized protein</fullName>
    </submittedName>
</protein>
<evidence type="ECO:0000313" key="2">
    <source>
        <dbReference type="Proteomes" id="UP001164250"/>
    </source>
</evidence>
<evidence type="ECO:0000313" key="1">
    <source>
        <dbReference type="EMBL" id="KAJ0093354.1"/>
    </source>
</evidence>
<keyword evidence="2" id="KW-1185">Reference proteome</keyword>
<proteinExistence type="predicted"/>
<comment type="caution">
    <text evidence="1">The sequence shown here is derived from an EMBL/GenBank/DDBJ whole genome shotgun (WGS) entry which is preliminary data.</text>
</comment>